<dbReference type="SMART" id="SM00347">
    <property type="entry name" value="HTH_MARR"/>
    <property type="match status" value="1"/>
</dbReference>
<dbReference type="PROSITE" id="PS50995">
    <property type="entry name" value="HTH_MARR_2"/>
    <property type="match status" value="1"/>
</dbReference>
<feature type="domain" description="HTH marR-type" evidence="2">
    <location>
        <begin position="14"/>
        <end position="147"/>
    </location>
</feature>
<evidence type="ECO:0000256" key="1">
    <source>
        <dbReference type="SAM" id="MobiDB-lite"/>
    </source>
</evidence>
<dbReference type="InterPro" id="IPR036388">
    <property type="entry name" value="WH-like_DNA-bd_sf"/>
</dbReference>
<dbReference type="PANTHER" id="PTHR33164:SF43">
    <property type="entry name" value="HTH-TYPE TRANSCRIPTIONAL REPRESSOR YETL"/>
    <property type="match status" value="1"/>
</dbReference>
<dbReference type="SUPFAM" id="SSF46785">
    <property type="entry name" value="Winged helix' DNA-binding domain"/>
    <property type="match status" value="1"/>
</dbReference>
<sequence>MTEDAATPPRRPLDDLLLYRLSRLLAVAGSMVIRLCEGRFGITRREWRLIAVLASRGELGSSQLAEHAQLDRARTSKAVGSLVAKRLVTRTALAGDRRQVRLGLTATGQALYDELFPLVTRINAELMGTLDADDAARFDDALLRLQAHAETMVAQAVLPKADRGRHAAAAAAAAAGNGKTNSTTRTGKAKAVSPPSSRSP</sequence>
<protein>
    <submittedName>
        <fullName evidence="3">MarR family transcriptional regulator</fullName>
    </submittedName>
</protein>
<dbReference type="Pfam" id="PF12802">
    <property type="entry name" value="MarR_2"/>
    <property type="match status" value="1"/>
</dbReference>
<dbReference type="GO" id="GO:0006950">
    <property type="term" value="P:response to stress"/>
    <property type="evidence" value="ECO:0007669"/>
    <property type="project" value="TreeGrafter"/>
</dbReference>
<organism evidence="3 4">
    <name type="scientific">Variovorax paradoxus</name>
    <dbReference type="NCBI Taxonomy" id="34073"/>
    <lineage>
        <taxon>Bacteria</taxon>
        <taxon>Pseudomonadati</taxon>
        <taxon>Pseudomonadota</taxon>
        <taxon>Betaproteobacteria</taxon>
        <taxon>Burkholderiales</taxon>
        <taxon>Comamonadaceae</taxon>
        <taxon>Variovorax</taxon>
    </lineage>
</organism>
<dbReference type="GO" id="GO:0003700">
    <property type="term" value="F:DNA-binding transcription factor activity"/>
    <property type="evidence" value="ECO:0007669"/>
    <property type="project" value="InterPro"/>
</dbReference>
<dbReference type="AlphaFoldDB" id="A0A5Q0M6Z0"/>
<accession>A0A5Q0M6Z0</accession>
<dbReference type="RefSeq" id="WP_153282978.1">
    <property type="nucleotide sequence ID" value="NZ_CP045644.1"/>
</dbReference>
<feature type="region of interest" description="Disordered" evidence="1">
    <location>
        <begin position="168"/>
        <end position="200"/>
    </location>
</feature>
<dbReference type="InterPro" id="IPR036390">
    <property type="entry name" value="WH_DNA-bd_sf"/>
</dbReference>
<dbReference type="InterPro" id="IPR039422">
    <property type="entry name" value="MarR/SlyA-like"/>
</dbReference>
<dbReference type="Proteomes" id="UP000326780">
    <property type="component" value="Chromosome"/>
</dbReference>
<reference evidence="3 4" key="1">
    <citation type="submission" date="2019-10" db="EMBL/GenBank/DDBJ databases">
        <title>Complete genome sequence of Variovorax paradoxus 5C-2.</title>
        <authorList>
            <person name="Gogoleva N.E."/>
            <person name="Balkin A.S."/>
        </authorList>
    </citation>
    <scope>NUCLEOTIDE SEQUENCE [LARGE SCALE GENOMIC DNA]</scope>
    <source>
        <strain evidence="3 4">5C-2</strain>
    </source>
</reference>
<proteinExistence type="predicted"/>
<dbReference type="InterPro" id="IPR000835">
    <property type="entry name" value="HTH_MarR-typ"/>
</dbReference>
<dbReference type="PRINTS" id="PR00598">
    <property type="entry name" value="HTHMARR"/>
</dbReference>
<dbReference type="EMBL" id="CP045644">
    <property type="protein sequence ID" value="QFZ84334.1"/>
    <property type="molecule type" value="Genomic_DNA"/>
</dbReference>
<gene>
    <name evidence="3" type="ORF">GFK26_16985</name>
</gene>
<dbReference type="PANTHER" id="PTHR33164">
    <property type="entry name" value="TRANSCRIPTIONAL REGULATOR, MARR FAMILY"/>
    <property type="match status" value="1"/>
</dbReference>
<dbReference type="Gene3D" id="1.10.10.10">
    <property type="entry name" value="Winged helix-like DNA-binding domain superfamily/Winged helix DNA-binding domain"/>
    <property type="match status" value="1"/>
</dbReference>
<evidence type="ECO:0000259" key="2">
    <source>
        <dbReference type="PROSITE" id="PS50995"/>
    </source>
</evidence>
<evidence type="ECO:0000313" key="3">
    <source>
        <dbReference type="EMBL" id="QFZ84334.1"/>
    </source>
</evidence>
<evidence type="ECO:0000313" key="4">
    <source>
        <dbReference type="Proteomes" id="UP000326780"/>
    </source>
</evidence>
<name>A0A5Q0M6Z0_VARPD</name>